<dbReference type="CDD" id="cd01392">
    <property type="entry name" value="HTH_LacI"/>
    <property type="match status" value="1"/>
</dbReference>
<keyword evidence="2" id="KW-0805">Transcription regulation</keyword>
<dbReference type="PROSITE" id="PS00356">
    <property type="entry name" value="HTH_LACI_1"/>
    <property type="match status" value="1"/>
</dbReference>
<name>A0A261FX92_9BIFI</name>
<dbReference type="InterPro" id="IPR000843">
    <property type="entry name" value="HTH_LacI"/>
</dbReference>
<dbReference type="PROSITE" id="PS50932">
    <property type="entry name" value="HTH_LACI_2"/>
    <property type="match status" value="1"/>
</dbReference>
<dbReference type="SUPFAM" id="SSF53822">
    <property type="entry name" value="Periplasmic binding protein-like I"/>
    <property type="match status" value="1"/>
</dbReference>
<evidence type="ECO:0000313" key="6">
    <source>
        <dbReference type="EMBL" id="OZG63553.1"/>
    </source>
</evidence>
<evidence type="ECO:0000256" key="3">
    <source>
        <dbReference type="ARBA" id="ARBA00023125"/>
    </source>
</evidence>
<dbReference type="RefSeq" id="WP_094730390.1">
    <property type="nucleotide sequence ID" value="NZ_MWWY01000036.1"/>
</dbReference>
<dbReference type="CDD" id="cd06267">
    <property type="entry name" value="PBP1_LacI_sugar_binding-like"/>
    <property type="match status" value="1"/>
</dbReference>
<dbReference type="InterPro" id="IPR046335">
    <property type="entry name" value="LacI/GalR-like_sensor"/>
</dbReference>
<dbReference type="Gene3D" id="3.40.50.2300">
    <property type="match status" value="2"/>
</dbReference>
<dbReference type="OrthoDB" id="2854648at2"/>
<accession>A0A261FX92</accession>
<dbReference type="InterPro" id="IPR028082">
    <property type="entry name" value="Peripla_BP_I"/>
</dbReference>
<dbReference type="InterPro" id="IPR010982">
    <property type="entry name" value="Lambda_DNA-bd_dom_sf"/>
</dbReference>
<evidence type="ECO:0000256" key="4">
    <source>
        <dbReference type="ARBA" id="ARBA00023163"/>
    </source>
</evidence>
<sequence length="339" mass="37112">MAVTMKDVARRAGVSVATVSYALRGGQYVSEEVAANIRAAVEELGYATNQSARYLRSGRTGVIAVGVHELDIPYFYSRFAQHMVDRIENAGYKALVARSGWNASSVRESLERLSDQPSDGIIVHAGGVPSSELKRLGKGRQVVLIDDFSARPGLDTIIVPGEQGIRMATEHLLDRGCRDIAMVGVPYMPKSRLGQRVSEVMRLRGYVTALERSGIEYRRDYLYDGEWNMDVGREIAHRIVADGMPYDGIVCATDSLAVGLVRGFADRGVRVPDAVRIVGFDGISLDDYVVPSITTVAVDMDDLADKAVGMLISRIEGDYDGAPRHEEGRLKLCVRESSR</sequence>
<reference evidence="6 7" key="1">
    <citation type="journal article" date="2017" name="BMC Genomics">
        <title>Comparative genomic and phylogenomic analyses of the Bifidobacteriaceae family.</title>
        <authorList>
            <person name="Lugli G.A."/>
            <person name="Milani C."/>
            <person name="Turroni F."/>
            <person name="Duranti S."/>
            <person name="Mancabelli L."/>
            <person name="Mangifesta M."/>
            <person name="Ferrario C."/>
            <person name="Modesto M."/>
            <person name="Mattarelli P."/>
            <person name="Jiri K."/>
            <person name="van Sinderen D."/>
            <person name="Ventura M."/>
        </authorList>
    </citation>
    <scope>NUCLEOTIDE SEQUENCE [LARGE SCALE GENOMIC DNA]</scope>
    <source>
        <strain evidence="6 7">DSM 100202</strain>
    </source>
</reference>
<dbReference type="AlphaFoldDB" id="A0A261FX92"/>
<evidence type="ECO:0000256" key="1">
    <source>
        <dbReference type="ARBA" id="ARBA00022491"/>
    </source>
</evidence>
<keyword evidence="4" id="KW-0804">Transcription</keyword>
<dbReference type="EMBL" id="MWWY01000036">
    <property type="protein sequence ID" value="OZG63553.1"/>
    <property type="molecule type" value="Genomic_DNA"/>
</dbReference>
<feature type="domain" description="HTH lacI-type" evidence="5">
    <location>
        <begin position="3"/>
        <end position="57"/>
    </location>
</feature>
<comment type="caution">
    <text evidence="6">The sequence shown here is derived from an EMBL/GenBank/DDBJ whole genome shotgun (WGS) entry which is preliminary data.</text>
</comment>
<protein>
    <submittedName>
        <fullName evidence="6">Periplasmic binding protein and sugar binding domain of the LacI family protein</fullName>
    </submittedName>
</protein>
<evidence type="ECO:0000259" key="5">
    <source>
        <dbReference type="PROSITE" id="PS50932"/>
    </source>
</evidence>
<dbReference type="Gene3D" id="1.10.260.40">
    <property type="entry name" value="lambda repressor-like DNA-binding domains"/>
    <property type="match status" value="1"/>
</dbReference>
<dbReference type="GO" id="GO:0003700">
    <property type="term" value="F:DNA-binding transcription factor activity"/>
    <property type="evidence" value="ECO:0007669"/>
    <property type="project" value="TreeGrafter"/>
</dbReference>
<organism evidence="6 7">
    <name type="scientific">Bifidobacterium hapali</name>
    <dbReference type="NCBI Taxonomy" id="1630172"/>
    <lineage>
        <taxon>Bacteria</taxon>
        <taxon>Bacillati</taxon>
        <taxon>Actinomycetota</taxon>
        <taxon>Actinomycetes</taxon>
        <taxon>Bifidobacteriales</taxon>
        <taxon>Bifidobacteriaceae</taxon>
        <taxon>Bifidobacterium</taxon>
    </lineage>
</organism>
<keyword evidence="3" id="KW-0238">DNA-binding</keyword>
<dbReference type="Pfam" id="PF00356">
    <property type="entry name" value="LacI"/>
    <property type="match status" value="1"/>
</dbReference>
<gene>
    <name evidence="6" type="ORF">BHAP_1836</name>
</gene>
<dbReference type="GO" id="GO:0000976">
    <property type="term" value="F:transcription cis-regulatory region binding"/>
    <property type="evidence" value="ECO:0007669"/>
    <property type="project" value="TreeGrafter"/>
</dbReference>
<evidence type="ECO:0000256" key="2">
    <source>
        <dbReference type="ARBA" id="ARBA00023015"/>
    </source>
</evidence>
<keyword evidence="7" id="KW-1185">Reference proteome</keyword>
<keyword evidence="1" id="KW-0678">Repressor</keyword>
<dbReference type="SMART" id="SM00354">
    <property type="entry name" value="HTH_LACI"/>
    <property type="match status" value="1"/>
</dbReference>
<dbReference type="PANTHER" id="PTHR30146">
    <property type="entry name" value="LACI-RELATED TRANSCRIPTIONAL REPRESSOR"/>
    <property type="match status" value="1"/>
</dbReference>
<dbReference type="Pfam" id="PF13377">
    <property type="entry name" value="Peripla_BP_3"/>
    <property type="match status" value="1"/>
</dbReference>
<dbReference type="Proteomes" id="UP000216074">
    <property type="component" value="Unassembled WGS sequence"/>
</dbReference>
<dbReference type="SUPFAM" id="SSF47413">
    <property type="entry name" value="lambda repressor-like DNA-binding domains"/>
    <property type="match status" value="1"/>
</dbReference>
<proteinExistence type="predicted"/>
<evidence type="ECO:0000313" key="7">
    <source>
        <dbReference type="Proteomes" id="UP000216074"/>
    </source>
</evidence>
<dbReference type="PANTHER" id="PTHR30146:SF148">
    <property type="entry name" value="HTH-TYPE TRANSCRIPTIONAL REPRESSOR PURR-RELATED"/>
    <property type="match status" value="1"/>
</dbReference>